<dbReference type="EMBL" id="CAADFG010000002">
    <property type="protein sequence ID" value="VFJ87187.1"/>
    <property type="molecule type" value="Genomic_DNA"/>
</dbReference>
<dbReference type="EMBL" id="CAADFJ010000001">
    <property type="protein sequence ID" value="VFJ95082.1"/>
    <property type="molecule type" value="Genomic_DNA"/>
</dbReference>
<feature type="domain" description="Mannosylglycerate hydrolase MGH1-like glycoside hydrolase" evidence="3">
    <location>
        <begin position="386"/>
        <end position="622"/>
    </location>
</feature>
<sequence>MKDVIRYDNAWYVLATSSRADDRTRTLKRGETFVFFDRFGDIQDIGAGDQGLYHEGTRFLSYFELTLNDDGLRPALLYSTVKSDNSELVVDLTNPDLWDPDPQDPDSKDPGTKDNKRLLLPNGTLHLARSKVLGEGVHYERLLLNHYGHGVLPLRFEFRFGADYADIFEVRGAVRPRRGRLLPAAVTENGVILGYEGLDSVRRQTRIVFNPKPDSISENRCRYALRLPPRTPTNLYITVACESAKTPAVIMDYGRAEAASRIKIPLAEKRKIILTTTNEQFNDWINRSTADLNMLISETPYGPYPYAGVPWFSTPFGRDGIITALQYLWLAPWLAKGVLGFLAATQATSDDPERDAEPGKIAHEIRRGEMAALDEVPFGQYYGSVDATPLFIVLAGAYYDRTGDRPFLERIWPNIGRAMDWIDRYGDLDGDGFVEYLCRSSHGLRQQGWKDSDDSIFHQDGQLAEAPIALCEVQGYVYDAKRRAAGLARLFGEEEKAEEWERQAGELEARFDKAFWCEDIGTYAIALDKDKRLCRVRSSNAGHTLFSGIAATEHAPRLVQTLFHPDTFSGWGIRTIARHEARYNPMSYHNGAIWPHDNAIIAMGLACYGYKTEALRILTGLFNASIMMDLHRLPELFCGFDTSGGQGPVLYPVACSPQAWASGAVFHLLQAALGIDFSTERPQVRFSHPQLPDYLKGLRIDNLPVCDGNGDGEVDLSLRRYPHDVGIDVSRKVGDIDVSVQM</sequence>
<dbReference type="Gene3D" id="1.50.10.10">
    <property type="match status" value="1"/>
</dbReference>
<proteinExistence type="predicted"/>
<dbReference type="EMBL" id="CAADFI010000002">
    <property type="protein sequence ID" value="VFJ88835.1"/>
    <property type="molecule type" value="Genomic_DNA"/>
</dbReference>
<feature type="domain" description="Putative glycogen debranching enzyme N-terminal" evidence="2">
    <location>
        <begin position="27"/>
        <end position="237"/>
    </location>
</feature>
<organism evidence="4">
    <name type="scientific">Candidatus Kentrum eta</name>
    <dbReference type="NCBI Taxonomy" id="2126337"/>
    <lineage>
        <taxon>Bacteria</taxon>
        <taxon>Pseudomonadati</taxon>
        <taxon>Pseudomonadota</taxon>
        <taxon>Gammaproteobacteria</taxon>
        <taxon>Candidatus Kentrum</taxon>
    </lineage>
</organism>
<evidence type="ECO:0000256" key="1">
    <source>
        <dbReference type="SAM" id="MobiDB-lite"/>
    </source>
</evidence>
<name>A0A450U6H5_9GAMM</name>
<evidence type="ECO:0000313" key="4">
    <source>
        <dbReference type="EMBL" id="VFJ87187.1"/>
    </source>
</evidence>
<reference evidence="4" key="1">
    <citation type="submission" date="2019-02" db="EMBL/GenBank/DDBJ databases">
        <authorList>
            <person name="Gruber-Vodicka R. H."/>
            <person name="Seah K. B. B."/>
        </authorList>
    </citation>
    <scope>NUCLEOTIDE SEQUENCE</scope>
    <source>
        <strain evidence="6">BECK_SA2B12</strain>
        <strain evidence="4">BECK_SA2B15</strain>
        <strain evidence="5">BECK_SA2B20</strain>
    </source>
</reference>
<evidence type="ECO:0000259" key="3">
    <source>
        <dbReference type="Pfam" id="PF22422"/>
    </source>
</evidence>
<protein>
    <submittedName>
        <fullName evidence="4">Glycogen debranching enzyme (Alpha-1,6-glucosidase)</fullName>
    </submittedName>
</protein>
<dbReference type="Pfam" id="PF22422">
    <property type="entry name" value="MGH1-like_GH"/>
    <property type="match status" value="1"/>
</dbReference>
<dbReference type="InterPro" id="IPR012341">
    <property type="entry name" value="6hp_glycosidase-like_sf"/>
</dbReference>
<dbReference type="SUPFAM" id="SSF48208">
    <property type="entry name" value="Six-hairpin glycosidases"/>
    <property type="match status" value="1"/>
</dbReference>
<evidence type="ECO:0000313" key="6">
    <source>
        <dbReference type="EMBL" id="VFJ95082.1"/>
    </source>
</evidence>
<dbReference type="GO" id="GO:0005975">
    <property type="term" value="P:carbohydrate metabolic process"/>
    <property type="evidence" value="ECO:0007669"/>
    <property type="project" value="InterPro"/>
</dbReference>
<dbReference type="InterPro" id="IPR008928">
    <property type="entry name" value="6-hairpin_glycosidase_sf"/>
</dbReference>
<dbReference type="InterPro" id="IPR054491">
    <property type="entry name" value="MGH1-like_GH"/>
</dbReference>
<feature type="compositionally biased region" description="Basic and acidic residues" evidence="1">
    <location>
        <begin position="105"/>
        <end position="116"/>
    </location>
</feature>
<gene>
    <name evidence="4" type="ORF">BECKH772A_GA0070896_1000246</name>
    <name evidence="5" type="ORF">BECKH772B_GA0070898_1000242</name>
    <name evidence="6" type="ORF">BECKH772C_GA0070978_1000193</name>
</gene>
<evidence type="ECO:0000259" key="2">
    <source>
        <dbReference type="Pfam" id="PF14742"/>
    </source>
</evidence>
<dbReference type="AlphaFoldDB" id="A0A450U6H5"/>
<dbReference type="InterPro" id="IPR032856">
    <property type="entry name" value="GDE_N_bis"/>
</dbReference>
<feature type="region of interest" description="Disordered" evidence="1">
    <location>
        <begin position="93"/>
        <end position="116"/>
    </location>
</feature>
<evidence type="ECO:0000313" key="5">
    <source>
        <dbReference type="EMBL" id="VFJ88835.1"/>
    </source>
</evidence>
<accession>A0A450U6H5</accession>
<dbReference type="Pfam" id="PF14742">
    <property type="entry name" value="GDE_N_bis"/>
    <property type="match status" value="1"/>
</dbReference>